<dbReference type="Gene3D" id="1.20.1250.20">
    <property type="entry name" value="MFS general substrate transporter like domains"/>
    <property type="match status" value="1"/>
</dbReference>
<dbReference type="GO" id="GO:0022857">
    <property type="term" value="F:transmembrane transporter activity"/>
    <property type="evidence" value="ECO:0007669"/>
    <property type="project" value="InterPro"/>
</dbReference>
<evidence type="ECO:0008006" key="10">
    <source>
        <dbReference type="Google" id="ProtNLM"/>
    </source>
</evidence>
<comment type="subcellular location">
    <subcellularLocation>
        <location evidence="1">Membrane</location>
        <topology evidence="1">Multi-pass membrane protein</topology>
    </subcellularLocation>
</comment>
<feature type="compositionally biased region" description="Polar residues" evidence="5">
    <location>
        <begin position="581"/>
        <end position="604"/>
    </location>
</feature>
<feature type="region of interest" description="Disordered" evidence="5">
    <location>
        <begin position="551"/>
        <end position="613"/>
    </location>
</feature>
<evidence type="ECO:0000256" key="3">
    <source>
        <dbReference type="ARBA" id="ARBA00022989"/>
    </source>
</evidence>
<feature type="transmembrane region" description="Helical" evidence="6">
    <location>
        <begin position="411"/>
        <end position="430"/>
    </location>
</feature>
<feature type="transmembrane region" description="Helical" evidence="6">
    <location>
        <begin position="152"/>
        <end position="173"/>
    </location>
</feature>
<feature type="transmembrane region" description="Helical" evidence="6">
    <location>
        <begin position="354"/>
        <end position="374"/>
    </location>
</feature>
<keyword evidence="4 6" id="KW-0472">Membrane</keyword>
<feature type="transmembrane region" description="Helical" evidence="6">
    <location>
        <begin position="179"/>
        <end position="197"/>
    </location>
</feature>
<evidence type="ECO:0000256" key="6">
    <source>
        <dbReference type="SAM" id="Phobius"/>
    </source>
</evidence>
<dbReference type="EMBL" id="CAJOBC010003505">
    <property type="protein sequence ID" value="CAF3787385.1"/>
    <property type="molecule type" value="Genomic_DNA"/>
</dbReference>
<feature type="transmembrane region" description="Helical" evidence="6">
    <location>
        <begin position="381"/>
        <end position="399"/>
    </location>
</feature>
<evidence type="ECO:0000313" key="7">
    <source>
        <dbReference type="EMBL" id="CAF1015797.1"/>
    </source>
</evidence>
<feature type="transmembrane region" description="Helical" evidence="6">
    <location>
        <begin position="67"/>
        <end position="85"/>
    </location>
</feature>
<dbReference type="SUPFAM" id="SSF103473">
    <property type="entry name" value="MFS general substrate transporter"/>
    <property type="match status" value="1"/>
</dbReference>
<dbReference type="InterPro" id="IPR005828">
    <property type="entry name" value="MFS_sugar_transport-like"/>
</dbReference>
<dbReference type="Proteomes" id="UP000681722">
    <property type="component" value="Unassembled WGS sequence"/>
</dbReference>
<feature type="non-terminal residue" evidence="7">
    <location>
        <position position="1"/>
    </location>
</feature>
<dbReference type="GO" id="GO:0016020">
    <property type="term" value="C:membrane"/>
    <property type="evidence" value="ECO:0007669"/>
    <property type="project" value="UniProtKB-SubCell"/>
</dbReference>
<proteinExistence type="predicted"/>
<dbReference type="PANTHER" id="PTHR24064">
    <property type="entry name" value="SOLUTE CARRIER FAMILY 22 MEMBER"/>
    <property type="match status" value="1"/>
</dbReference>
<dbReference type="EMBL" id="CAJNOQ010003505">
    <property type="protein sequence ID" value="CAF1015797.1"/>
    <property type="molecule type" value="Genomic_DNA"/>
</dbReference>
<comment type="caution">
    <text evidence="7">The sequence shown here is derived from an EMBL/GenBank/DDBJ whole genome shotgun (WGS) entry which is preliminary data.</text>
</comment>
<evidence type="ECO:0000256" key="1">
    <source>
        <dbReference type="ARBA" id="ARBA00004141"/>
    </source>
</evidence>
<evidence type="ECO:0000313" key="8">
    <source>
        <dbReference type="EMBL" id="CAF3787385.1"/>
    </source>
</evidence>
<name>A0A814HX51_9BILA</name>
<dbReference type="AlphaFoldDB" id="A0A814HX51"/>
<evidence type="ECO:0000313" key="9">
    <source>
        <dbReference type="Proteomes" id="UP000663829"/>
    </source>
</evidence>
<reference evidence="7" key="1">
    <citation type="submission" date="2021-02" db="EMBL/GenBank/DDBJ databases">
        <authorList>
            <person name="Nowell W R."/>
        </authorList>
    </citation>
    <scope>NUCLEOTIDE SEQUENCE</scope>
</reference>
<sequence length="613" mass="70066">LPPQDLNCTKSNETFNETTTIYSYTETTVTLVTRKKEPDYSYSNTYGLTVLTEFNELCDDIKRKIPYIVYMVSLIIGGLVFGYAADHNGRKATLLGSTWVIEALSIFQLLSDDYISYVFFIFFIGFPIGAVQVTTVPYVIEMFPINSRTIYGLFLSATVILLDHVLPWLSFSITNWKNLQLVVTVPLLITILLIEFAEESMFWFVARKDYVTAILSLTKIADYNGVIFQNLFPDTNNFLHLKHSKEIQCDFQPLLRLEDLATLKKKYPNYDMADLQQTAEKGTKIQRLLSVIKGQHYKPTLSTFYPTDYFHSFNLSIYLFVLCSLWLINALSDYSFDTLLFTRHLPEDYFLNYFYQRLIEIASFLVAFPLVYTLGRRWPTFSFYVIAGICLVISVIVKLESEYIRIAGPLVIYFIGKFAIRASFIITLLFTCEIFPTGLRCTTLGICYMFRLIGMAIASKNIAEQAPTYINRIFFWRRNGRRVDNHVGSNDISVTPRGSQTLSKRFNPSYEQTLGNPMVITELPSNGNVNDNFDRIAQQHQISQSTILMRDKTSENNNVTAASTKHRSKSTSSHSQKHLTAQIQSGDVTNGGLQPVSSEITTIDFNDDQENDE</sequence>
<feature type="transmembrane region" description="Helical" evidence="6">
    <location>
        <begin position="117"/>
        <end position="140"/>
    </location>
</feature>
<feature type="compositionally biased region" description="Low complexity" evidence="5">
    <location>
        <begin position="570"/>
        <end position="580"/>
    </location>
</feature>
<dbReference type="OrthoDB" id="2261376at2759"/>
<keyword evidence="9" id="KW-1185">Reference proteome</keyword>
<dbReference type="Proteomes" id="UP000663829">
    <property type="component" value="Unassembled WGS sequence"/>
</dbReference>
<accession>A0A814HX51</accession>
<dbReference type="Pfam" id="PF00083">
    <property type="entry name" value="Sugar_tr"/>
    <property type="match status" value="1"/>
</dbReference>
<gene>
    <name evidence="7" type="ORF">GPM918_LOCUS14513</name>
    <name evidence="8" type="ORF">SRO942_LOCUS14513</name>
</gene>
<organism evidence="7 9">
    <name type="scientific">Didymodactylos carnosus</name>
    <dbReference type="NCBI Taxonomy" id="1234261"/>
    <lineage>
        <taxon>Eukaryota</taxon>
        <taxon>Metazoa</taxon>
        <taxon>Spiralia</taxon>
        <taxon>Gnathifera</taxon>
        <taxon>Rotifera</taxon>
        <taxon>Eurotatoria</taxon>
        <taxon>Bdelloidea</taxon>
        <taxon>Philodinida</taxon>
        <taxon>Philodinidae</taxon>
        <taxon>Didymodactylos</taxon>
    </lineage>
</organism>
<protein>
    <recommendedName>
        <fullName evidence="10">Major facilitator superfamily (MFS) profile domain-containing protein</fullName>
    </recommendedName>
</protein>
<evidence type="ECO:0000256" key="4">
    <source>
        <dbReference type="ARBA" id="ARBA00023136"/>
    </source>
</evidence>
<dbReference type="InterPro" id="IPR036259">
    <property type="entry name" value="MFS_trans_sf"/>
</dbReference>
<keyword evidence="3 6" id="KW-1133">Transmembrane helix</keyword>
<evidence type="ECO:0000256" key="2">
    <source>
        <dbReference type="ARBA" id="ARBA00022692"/>
    </source>
</evidence>
<dbReference type="InterPro" id="IPR005829">
    <property type="entry name" value="Sugar_transporter_CS"/>
</dbReference>
<dbReference type="PROSITE" id="PS00217">
    <property type="entry name" value="SUGAR_TRANSPORT_2"/>
    <property type="match status" value="1"/>
</dbReference>
<keyword evidence="2 6" id="KW-0812">Transmembrane</keyword>
<feature type="transmembrane region" description="Helical" evidence="6">
    <location>
        <begin position="315"/>
        <end position="334"/>
    </location>
</feature>
<evidence type="ECO:0000256" key="5">
    <source>
        <dbReference type="SAM" id="MobiDB-lite"/>
    </source>
</evidence>